<proteinExistence type="inferred from homology"/>
<dbReference type="Pfam" id="PF01509">
    <property type="entry name" value="TruB_N"/>
    <property type="match status" value="1"/>
</dbReference>
<comment type="similarity">
    <text evidence="1">Belongs to the pseudouridine synthase TruB family.</text>
</comment>
<dbReference type="GO" id="GO:0009982">
    <property type="term" value="F:pseudouridine synthase activity"/>
    <property type="evidence" value="ECO:0007669"/>
    <property type="project" value="InterPro"/>
</dbReference>
<evidence type="ECO:0000313" key="4">
    <source>
        <dbReference type="Proteomes" id="UP000541444"/>
    </source>
</evidence>
<gene>
    <name evidence="3" type="ORF">GIB67_023194</name>
</gene>
<dbReference type="SUPFAM" id="SSF51735">
    <property type="entry name" value="NAD(P)-binding Rossmann-fold domains"/>
    <property type="match status" value="1"/>
</dbReference>
<dbReference type="EMBL" id="JACGCM010001627">
    <property type="protein sequence ID" value="KAF6152500.1"/>
    <property type="molecule type" value="Genomic_DNA"/>
</dbReference>
<dbReference type="OrthoDB" id="10250002at2759"/>
<dbReference type="AlphaFoldDB" id="A0A7J7MCI9"/>
<evidence type="ECO:0000313" key="3">
    <source>
        <dbReference type="EMBL" id="KAF6152500.1"/>
    </source>
</evidence>
<dbReference type="GO" id="GO:1990481">
    <property type="term" value="P:mRNA pseudouridine synthesis"/>
    <property type="evidence" value="ECO:0007669"/>
    <property type="project" value="TreeGrafter"/>
</dbReference>
<dbReference type="GO" id="GO:0031118">
    <property type="term" value="P:rRNA pseudouridine synthesis"/>
    <property type="evidence" value="ECO:0007669"/>
    <property type="project" value="TreeGrafter"/>
</dbReference>
<dbReference type="GO" id="GO:0003723">
    <property type="term" value="F:RNA binding"/>
    <property type="evidence" value="ECO:0007669"/>
    <property type="project" value="InterPro"/>
</dbReference>
<dbReference type="Gene3D" id="3.40.50.720">
    <property type="entry name" value="NAD(P)-binding Rossmann-like Domain"/>
    <property type="match status" value="1"/>
</dbReference>
<evidence type="ECO:0000256" key="1">
    <source>
        <dbReference type="ARBA" id="ARBA00008999"/>
    </source>
</evidence>
<dbReference type="SUPFAM" id="SSF55120">
    <property type="entry name" value="Pseudouridine synthase"/>
    <property type="match status" value="1"/>
</dbReference>
<dbReference type="GO" id="GO:0031120">
    <property type="term" value="P:snRNA pseudouridine synthesis"/>
    <property type="evidence" value="ECO:0007669"/>
    <property type="project" value="TreeGrafter"/>
</dbReference>
<keyword evidence="4" id="KW-1185">Reference proteome</keyword>
<dbReference type="InterPro" id="IPR004802">
    <property type="entry name" value="tRNA_PsdUridine_synth_B_fam"/>
</dbReference>
<dbReference type="InterPro" id="IPR036291">
    <property type="entry name" value="NAD(P)-bd_dom_sf"/>
</dbReference>
<protein>
    <recommendedName>
        <fullName evidence="2">Pseudouridine synthase II N-terminal domain-containing protein</fullName>
    </recommendedName>
</protein>
<dbReference type="Gene3D" id="3.30.2350.10">
    <property type="entry name" value="Pseudouridine synthase"/>
    <property type="match status" value="1"/>
</dbReference>
<dbReference type="PANTHER" id="PTHR23127:SF0">
    <property type="entry name" value="H_ACA RIBONUCLEOPROTEIN COMPLEX SUBUNIT DKC1"/>
    <property type="match status" value="1"/>
</dbReference>
<name>A0A7J7MCI9_9MAGN</name>
<comment type="caution">
    <text evidence="3">The sequence shown here is derived from an EMBL/GenBank/DDBJ whole genome shotgun (WGS) entry which is preliminary data.</text>
</comment>
<dbReference type="GO" id="GO:0000495">
    <property type="term" value="P:box H/ACA sno(s)RNA 3'-end processing"/>
    <property type="evidence" value="ECO:0007669"/>
    <property type="project" value="TreeGrafter"/>
</dbReference>
<reference evidence="3 4" key="1">
    <citation type="journal article" date="2020" name="IScience">
        <title>Genome Sequencing of the Endangered Kingdonia uniflora (Circaeasteraceae, Ranunculales) Reveals Potential Mechanisms of Evolutionary Specialization.</title>
        <authorList>
            <person name="Sun Y."/>
            <person name="Deng T."/>
            <person name="Zhang A."/>
            <person name="Moore M.J."/>
            <person name="Landis J.B."/>
            <person name="Lin N."/>
            <person name="Zhang H."/>
            <person name="Zhang X."/>
            <person name="Huang J."/>
            <person name="Zhang X."/>
            <person name="Sun H."/>
            <person name="Wang H."/>
        </authorList>
    </citation>
    <scope>NUCLEOTIDE SEQUENCE [LARGE SCALE GENOMIC DNA]</scope>
    <source>
        <strain evidence="3">TB1705</strain>
        <tissue evidence="3">Leaf</tissue>
    </source>
</reference>
<sequence length="188" mass="21549">MFSFNYKEEHDLDAALKRYFPEGIDIYFENVGGKMLDVVLFNMRNHGRIVGALGVGINYFEEGDLHQVVAWIKRIFRFDKTGCGVTLDPKVTGNLIFCIDIATRLVNSQLMGLRKSVCIARLHSAVPGVAKVSRTLEMLTGVLLQRPLRQLHIRTIYESNLMEYDADKHVVVFWISYEADTYVMTLWV</sequence>
<dbReference type="InterPro" id="IPR020103">
    <property type="entry name" value="PsdUridine_synth_cat_dom_sf"/>
</dbReference>
<dbReference type="Proteomes" id="UP000541444">
    <property type="component" value="Unassembled WGS sequence"/>
</dbReference>
<feature type="domain" description="Pseudouridine synthase II N-terminal" evidence="2">
    <location>
        <begin position="73"/>
        <end position="123"/>
    </location>
</feature>
<accession>A0A7J7MCI9</accession>
<evidence type="ECO:0000259" key="2">
    <source>
        <dbReference type="Pfam" id="PF01509"/>
    </source>
</evidence>
<organism evidence="3 4">
    <name type="scientific">Kingdonia uniflora</name>
    <dbReference type="NCBI Taxonomy" id="39325"/>
    <lineage>
        <taxon>Eukaryota</taxon>
        <taxon>Viridiplantae</taxon>
        <taxon>Streptophyta</taxon>
        <taxon>Embryophyta</taxon>
        <taxon>Tracheophyta</taxon>
        <taxon>Spermatophyta</taxon>
        <taxon>Magnoliopsida</taxon>
        <taxon>Ranunculales</taxon>
        <taxon>Circaeasteraceae</taxon>
        <taxon>Kingdonia</taxon>
    </lineage>
</organism>
<dbReference type="GO" id="GO:0031429">
    <property type="term" value="C:box H/ACA snoRNP complex"/>
    <property type="evidence" value="ECO:0007669"/>
    <property type="project" value="TreeGrafter"/>
</dbReference>
<dbReference type="PANTHER" id="PTHR23127">
    <property type="entry name" value="CENTROMERE/MICROTUBULE BINDING PROTEIN CBF5"/>
    <property type="match status" value="1"/>
</dbReference>
<dbReference type="InterPro" id="IPR002501">
    <property type="entry name" value="PsdUridine_synth_N"/>
</dbReference>